<feature type="domain" description="BFD-like [2Fe-2S]-binding" evidence="2">
    <location>
        <begin position="399"/>
        <end position="453"/>
    </location>
</feature>
<feature type="domain" description="FAD dependent oxidoreductase" evidence="1">
    <location>
        <begin position="7"/>
        <end position="355"/>
    </location>
</feature>
<dbReference type="Pfam" id="PF01266">
    <property type="entry name" value="DAO"/>
    <property type="match status" value="1"/>
</dbReference>
<dbReference type="InterPro" id="IPR041854">
    <property type="entry name" value="BFD-like_2Fe2S-bd_dom_sf"/>
</dbReference>
<organism evidence="3 4">
    <name type="scientific">Hominenteromicrobium mulieris</name>
    <dbReference type="NCBI Taxonomy" id="2885357"/>
    <lineage>
        <taxon>Bacteria</taxon>
        <taxon>Bacillati</taxon>
        <taxon>Bacillota</taxon>
        <taxon>Clostridia</taxon>
        <taxon>Eubacteriales</taxon>
        <taxon>Oscillospiraceae</taxon>
        <taxon>Hominenteromicrobium</taxon>
    </lineage>
</organism>
<dbReference type="InterPro" id="IPR006076">
    <property type="entry name" value="FAD-dep_OxRdtase"/>
</dbReference>
<protein>
    <submittedName>
        <fullName evidence="3">NAD(P)/FAD-dependent oxidoreductase</fullName>
    </submittedName>
</protein>
<dbReference type="RefSeq" id="WP_308449509.1">
    <property type="nucleotide sequence ID" value="NZ_JAJEQC010000008.1"/>
</dbReference>
<gene>
    <name evidence="3" type="ORF">LKD31_09560</name>
</gene>
<dbReference type="InterPro" id="IPR007419">
    <property type="entry name" value="BFD-like_2Fe2S-bd_dom"/>
</dbReference>
<evidence type="ECO:0000259" key="1">
    <source>
        <dbReference type="Pfam" id="PF01266"/>
    </source>
</evidence>
<dbReference type="InterPro" id="IPR052745">
    <property type="entry name" value="G3P_Oxidase/Oxidoreductase"/>
</dbReference>
<dbReference type="SUPFAM" id="SSF54373">
    <property type="entry name" value="FAD-linked reductases, C-terminal domain"/>
    <property type="match status" value="1"/>
</dbReference>
<evidence type="ECO:0000259" key="2">
    <source>
        <dbReference type="Pfam" id="PF04324"/>
    </source>
</evidence>
<sequence>MEKKRYDAVVIGAGVTGSAIARELSRYQAEICVLEKGEDVCTGTSKANSAIVHGGFDAKTGSLKAKMNVLGNRMMTQVAEELDVPFRRNGAFVLCFDENDMPALKELYERGVTNGVENLKILTGDEAREMEPALSDTVVAALFCPSSGIVCPFELTLGFAENAEKNGVEFKFECGVQNIRRENDLYILETEQGEIETRAVINAAGVHADEIHDMLLPHAFTITPRRGEYCLCDKNAGNLVDKTIFQLPTKLGKGILVTPTVHGNLLLGPTAENIEDREDTATTQSGLAFVLEKAGMSVKNVPSRQIITSFSGLRACADRGDFILEESAPNFFEAAGIESPGLTSAPAIGVYMAEMAAKALGLTKKESFTPVRHGVVHLNSLSVEERAEKIRENPLYGSIVCRCETISEGEIVDAIRRPLGAKTLDGVKRRTRAGMGRCQAGFCSPRVMDILARELNLPLTAIRKNEKGSEIVFGKTK</sequence>
<evidence type="ECO:0000313" key="4">
    <source>
        <dbReference type="Proteomes" id="UP001199424"/>
    </source>
</evidence>
<dbReference type="PANTHER" id="PTHR42720">
    <property type="entry name" value="GLYCEROL-3-PHOSPHATE DEHYDROGENASE"/>
    <property type="match status" value="1"/>
</dbReference>
<dbReference type="InterPro" id="IPR036188">
    <property type="entry name" value="FAD/NAD-bd_sf"/>
</dbReference>
<proteinExistence type="predicted"/>
<accession>A0AAE3AII8</accession>
<dbReference type="CDD" id="cd19946">
    <property type="entry name" value="GlpA-like_Fer2_BFD-like"/>
    <property type="match status" value="1"/>
</dbReference>
<dbReference type="EMBL" id="JAJEQC010000008">
    <property type="protein sequence ID" value="MCC2137264.1"/>
    <property type="molecule type" value="Genomic_DNA"/>
</dbReference>
<dbReference type="Gene3D" id="3.30.9.10">
    <property type="entry name" value="D-Amino Acid Oxidase, subunit A, domain 2"/>
    <property type="match status" value="1"/>
</dbReference>
<keyword evidence="4" id="KW-1185">Reference proteome</keyword>
<dbReference type="PANTHER" id="PTHR42720:SF1">
    <property type="entry name" value="GLYCEROL 3-PHOSPHATE OXIDASE"/>
    <property type="match status" value="1"/>
</dbReference>
<dbReference type="Gene3D" id="1.10.10.1100">
    <property type="entry name" value="BFD-like [2Fe-2S]-binding domain"/>
    <property type="match status" value="1"/>
</dbReference>
<name>A0AAE3AII8_9FIRM</name>
<dbReference type="AlphaFoldDB" id="A0AAE3AII8"/>
<reference evidence="3" key="1">
    <citation type="submission" date="2021-10" db="EMBL/GenBank/DDBJ databases">
        <title>Anaerobic single-cell dispensing facilitates the cultivation of human gut bacteria.</title>
        <authorList>
            <person name="Afrizal A."/>
        </authorList>
    </citation>
    <scope>NUCLEOTIDE SEQUENCE</scope>
    <source>
        <strain evidence="3">CLA-AA-H250</strain>
    </source>
</reference>
<dbReference type="Pfam" id="PF04324">
    <property type="entry name" value="Fer2_BFD"/>
    <property type="match status" value="1"/>
</dbReference>
<dbReference type="SUPFAM" id="SSF51905">
    <property type="entry name" value="FAD/NAD(P)-binding domain"/>
    <property type="match status" value="1"/>
</dbReference>
<dbReference type="Proteomes" id="UP001199424">
    <property type="component" value="Unassembled WGS sequence"/>
</dbReference>
<comment type="caution">
    <text evidence="3">The sequence shown here is derived from an EMBL/GenBank/DDBJ whole genome shotgun (WGS) entry which is preliminary data.</text>
</comment>
<evidence type="ECO:0000313" key="3">
    <source>
        <dbReference type="EMBL" id="MCC2137264.1"/>
    </source>
</evidence>
<dbReference type="Gene3D" id="3.50.50.60">
    <property type="entry name" value="FAD/NAD(P)-binding domain"/>
    <property type="match status" value="1"/>
</dbReference>